<accession>A0ABX2AP19</accession>
<evidence type="ECO:0000256" key="2">
    <source>
        <dbReference type="ARBA" id="ARBA00006161"/>
    </source>
</evidence>
<evidence type="ECO:0000313" key="8">
    <source>
        <dbReference type="Proteomes" id="UP000714420"/>
    </source>
</evidence>
<evidence type="ECO:0000256" key="3">
    <source>
        <dbReference type="ARBA" id="ARBA00022490"/>
    </source>
</evidence>
<evidence type="ECO:0000313" key="7">
    <source>
        <dbReference type="EMBL" id="NPD92739.1"/>
    </source>
</evidence>
<reference evidence="7 8" key="1">
    <citation type="submission" date="2020-05" db="EMBL/GenBank/DDBJ databases">
        <title>Distinct polysaccharide utilization as determinants for interspecies competition between intestinal Prevotella spp.</title>
        <authorList>
            <person name="Galvez E.J.C."/>
            <person name="Iljazovic A."/>
            <person name="Strowig T."/>
        </authorList>
    </citation>
    <scope>NUCLEOTIDE SEQUENCE [LARGE SCALE GENOMIC DNA]</scope>
    <source>
        <strain evidence="7 8">PMUR</strain>
    </source>
</reference>
<organism evidence="7 8">
    <name type="scientific">Xylanibacter muris</name>
    <dbReference type="NCBI Taxonomy" id="2736290"/>
    <lineage>
        <taxon>Bacteria</taxon>
        <taxon>Pseudomonadati</taxon>
        <taxon>Bacteroidota</taxon>
        <taxon>Bacteroidia</taxon>
        <taxon>Bacteroidales</taxon>
        <taxon>Prevotellaceae</taxon>
        <taxon>Xylanibacter</taxon>
    </lineage>
</organism>
<dbReference type="InterPro" id="IPR023101">
    <property type="entry name" value="AF1862-like_dom_sf"/>
</dbReference>
<comment type="caution">
    <text evidence="7">The sequence shown here is derived from an EMBL/GenBank/DDBJ whole genome shotgun (WGS) entry which is preliminary data.</text>
</comment>
<dbReference type="PANTHER" id="PTHR39965:SF1">
    <property type="entry name" value="CRISPR SYSTEM CMR SUBUNIT CMR6"/>
    <property type="match status" value="1"/>
</dbReference>
<evidence type="ECO:0000256" key="1">
    <source>
        <dbReference type="ARBA" id="ARBA00004496"/>
    </source>
</evidence>
<dbReference type="RefSeq" id="WP_172276214.1">
    <property type="nucleotide sequence ID" value="NZ_CASGMU010000009.1"/>
</dbReference>
<comment type="similarity">
    <text evidence="2">Belongs to the CRISPR system Cmr5 family.</text>
</comment>
<dbReference type="NCBIfam" id="TIGR01898">
    <property type="entry name" value="cas_TM1791_cmr6"/>
    <property type="match status" value="1"/>
</dbReference>
<evidence type="ECO:0000256" key="4">
    <source>
        <dbReference type="ARBA" id="ARBA00023118"/>
    </source>
</evidence>
<evidence type="ECO:0000256" key="5">
    <source>
        <dbReference type="ARBA" id="ARBA00030001"/>
    </source>
</evidence>
<dbReference type="EMBL" id="JABKKF010000010">
    <property type="protein sequence ID" value="NPD92739.1"/>
    <property type="molecule type" value="Genomic_DNA"/>
</dbReference>
<protein>
    <recommendedName>
        <fullName evidence="5">CRISPR type III-B/RAMP module-associated protein Cmr5</fullName>
    </recommendedName>
</protein>
<keyword evidence="4" id="KW-0051">Antiviral defense</keyword>
<keyword evidence="3" id="KW-0963">Cytoplasm</keyword>
<dbReference type="InterPro" id="IPR005537">
    <property type="entry name" value="RAMP_III_fam"/>
</dbReference>
<dbReference type="Pfam" id="PF09701">
    <property type="entry name" value="Cas_Cmr5"/>
    <property type="match status" value="1"/>
</dbReference>
<dbReference type="Proteomes" id="UP000714420">
    <property type="component" value="Unassembled WGS sequence"/>
</dbReference>
<gene>
    <name evidence="7" type="primary">cmr6</name>
    <name evidence="7" type="ORF">HPS56_10380</name>
</gene>
<comment type="subcellular location">
    <subcellularLocation>
        <location evidence="1">Cytoplasm</location>
    </subcellularLocation>
</comment>
<evidence type="ECO:0000259" key="6">
    <source>
        <dbReference type="Pfam" id="PF03787"/>
    </source>
</evidence>
<dbReference type="SUPFAM" id="SSF158568">
    <property type="entry name" value="AF1862-like"/>
    <property type="match status" value="1"/>
</dbReference>
<feature type="domain" description="CRISPR type III-associated protein" evidence="6">
    <location>
        <begin position="220"/>
        <end position="417"/>
    </location>
</feature>
<proteinExistence type="inferred from homology"/>
<dbReference type="InterPro" id="IPR010160">
    <property type="entry name" value="CRISPR-assoc_prot_Cmr5"/>
</dbReference>
<sequence>MRIDMEWVKAAHNALKTSGFGIVDDEGNYPKAFKGYISSLGASIIQTGLFPALSIYENDNEASGTSAENNRAYLIYAIVCLLQELEIIKDKEKKFMLTHYLIDDRKTDWNRYIGKALVALKLAIRVYTPDDGRRDKRGLFDKLENEKDMVDCVMGIYSNKPNLGWIYYKDLYRDYGYCKSDDLIERKIRMICEAKFKHYEGFAEKMSDVFKNEDGYCSFTLVTTYPGLVIGTGLSHGIKSKDDIKTGMMFDYSTGLPYIPGSSVKGVLRSIFPDSDNDSTRISFVKEILSENGIKVYDSDIRKLCGNIRKLCGNLFETDNGVVFLDTFISAVNNNNGYFIGTDYITPHKNPLKNPVPIKILKVCPGVTFKFSFIIPDVVSLSEGMSLTRCEVMEMFKSILLYVGAGAKTNVGYGHFRDD</sequence>
<name>A0ABX2AP19_9BACT</name>
<keyword evidence="8" id="KW-1185">Reference proteome</keyword>
<dbReference type="InterPro" id="IPR010172">
    <property type="entry name" value="CRISPR-assoc_prot_TM1791"/>
</dbReference>
<dbReference type="PANTHER" id="PTHR39965">
    <property type="entry name" value="CRISPR SYSTEM CMR SUBUNIT CMR6"/>
    <property type="match status" value="1"/>
</dbReference>
<dbReference type="Pfam" id="PF03787">
    <property type="entry name" value="RAMPs"/>
    <property type="match status" value="1"/>
</dbReference>